<evidence type="ECO:0000256" key="2">
    <source>
        <dbReference type="ARBA" id="ARBA00022692"/>
    </source>
</evidence>
<keyword evidence="4 5" id="KW-0472">Membrane</keyword>
<evidence type="ECO:0000256" key="4">
    <source>
        <dbReference type="ARBA" id="ARBA00023136"/>
    </source>
</evidence>
<evidence type="ECO:0000313" key="7">
    <source>
        <dbReference type="Proteomes" id="UP000694864"/>
    </source>
</evidence>
<evidence type="ECO:0000256" key="3">
    <source>
        <dbReference type="ARBA" id="ARBA00022989"/>
    </source>
</evidence>
<keyword evidence="2 5" id="KW-0812">Transmembrane</keyword>
<feature type="transmembrane region" description="Helical" evidence="5">
    <location>
        <begin position="244"/>
        <end position="262"/>
    </location>
</feature>
<name>A0ABM0YEE4_CAMSA</name>
<organism evidence="7 8">
    <name type="scientific">Camelina sativa</name>
    <name type="common">False flax</name>
    <name type="synonym">Myagrum sativum</name>
    <dbReference type="NCBI Taxonomy" id="90675"/>
    <lineage>
        <taxon>Eukaryota</taxon>
        <taxon>Viridiplantae</taxon>
        <taxon>Streptophyta</taxon>
        <taxon>Embryophyta</taxon>
        <taxon>Tracheophyta</taxon>
        <taxon>Spermatophyta</taxon>
        <taxon>Magnoliopsida</taxon>
        <taxon>eudicotyledons</taxon>
        <taxon>Gunneridae</taxon>
        <taxon>Pentapetalae</taxon>
        <taxon>rosids</taxon>
        <taxon>malvids</taxon>
        <taxon>Brassicales</taxon>
        <taxon>Brassicaceae</taxon>
        <taxon>Camelineae</taxon>
        <taxon>Camelina</taxon>
    </lineage>
</organism>
<feature type="domain" description="NFD4 C-terminal" evidence="6">
    <location>
        <begin position="232"/>
        <end position="445"/>
    </location>
</feature>
<dbReference type="Proteomes" id="UP000694864">
    <property type="component" value="Chromosome 3"/>
</dbReference>
<dbReference type="Pfam" id="PF23262">
    <property type="entry name" value="NFD4_C"/>
    <property type="match status" value="1"/>
</dbReference>
<gene>
    <name evidence="8" type="primary">LOC104777186</name>
</gene>
<proteinExistence type="predicted"/>
<reference evidence="7" key="1">
    <citation type="journal article" date="2014" name="Nat. Commun.">
        <title>The emerging biofuel crop Camelina sativa retains a highly undifferentiated hexaploid genome structure.</title>
        <authorList>
            <person name="Kagale S."/>
            <person name="Koh C."/>
            <person name="Nixon J."/>
            <person name="Bollina V."/>
            <person name="Clarke W.E."/>
            <person name="Tuteja R."/>
            <person name="Spillane C."/>
            <person name="Robinson S.J."/>
            <person name="Links M.G."/>
            <person name="Clarke C."/>
            <person name="Higgins E.E."/>
            <person name="Huebert T."/>
            <person name="Sharpe A.G."/>
            <person name="Parkin I.A."/>
        </authorList>
    </citation>
    <scope>NUCLEOTIDE SEQUENCE [LARGE SCALE GENOMIC DNA]</scope>
    <source>
        <strain evidence="7">cv. DH55</strain>
    </source>
</reference>
<comment type="subcellular location">
    <subcellularLocation>
        <location evidence="1">Membrane</location>
        <topology evidence="1">Multi-pass membrane protein</topology>
    </subcellularLocation>
</comment>
<dbReference type="SUPFAM" id="SSF103473">
    <property type="entry name" value="MFS general substrate transporter"/>
    <property type="match status" value="1"/>
</dbReference>
<feature type="transmembrane region" description="Helical" evidence="5">
    <location>
        <begin position="159"/>
        <end position="178"/>
    </location>
</feature>
<accession>A0ABM0YEE4</accession>
<feature type="transmembrane region" description="Helical" evidence="5">
    <location>
        <begin position="374"/>
        <end position="393"/>
    </location>
</feature>
<keyword evidence="7" id="KW-1185">Reference proteome</keyword>
<feature type="transmembrane region" description="Helical" evidence="5">
    <location>
        <begin position="95"/>
        <end position="114"/>
    </location>
</feature>
<reference evidence="8" key="2">
    <citation type="submission" date="2025-08" db="UniProtKB">
        <authorList>
            <consortium name="RefSeq"/>
        </authorList>
    </citation>
    <scope>IDENTIFICATION</scope>
    <source>
        <tissue evidence="8">Leaf</tissue>
    </source>
</reference>
<feature type="transmembrane region" description="Helical" evidence="5">
    <location>
        <begin position="126"/>
        <end position="147"/>
    </location>
</feature>
<dbReference type="PANTHER" id="PTHR21576:SF91">
    <property type="entry name" value="PROTEIN NUCLEAR FUSION DEFECTIVE 4"/>
    <property type="match status" value="1"/>
</dbReference>
<protein>
    <submittedName>
        <fullName evidence="8">Protein NUCLEAR FUSION DEFECTIVE 4-like isoform X2</fullName>
    </submittedName>
</protein>
<dbReference type="Gene3D" id="1.20.1250.20">
    <property type="entry name" value="MFS general substrate transporter like domains"/>
    <property type="match status" value="1"/>
</dbReference>
<dbReference type="GeneID" id="104777186"/>
<feature type="transmembrane region" description="Helical" evidence="5">
    <location>
        <begin position="310"/>
        <end position="329"/>
    </location>
</feature>
<evidence type="ECO:0000313" key="8">
    <source>
        <dbReference type="RefSeq" id="XP_010499697.1"/>
    </source>
</evidence>
<dbReference type="InterPro" id="IPR036259">
    <property type="entry name" value="MFS_trans_sf"/>
</dbReference>
<sequence>MAEMDCSRCGDLDPSFDGNQLRFLCLLLPSQIGARSFSGEVELPRGGFRFGESVRVVVWDRFRLLPSLRRSFCCGGYGICWLWCSVACHHQHHHFALFSGVSLLLVGWIKYMLVQHSLFHPLHSSFPEQSCSCFIFNAVMTSFHLLLSSSSTSSARLNLLGAIVLLVFPLCAPLLVYARDYFLPVINHRLTHESSGYVMLNIDELKSQKASVSGYELVGTAKEGNIVRLGDEHSFRLLISRLEFWLYYIAYFCGGTIGLVYSNNLGQIAQSLGQNSTTLVTIYSSFSFFGRLLSAAPDFMHKRYRLTRTGWFAIALLPTPIAFFLLAVSSSQQTALQTATALIGLSSGFIFAAAVSITSDLFGPNSVGVNHNILITNIPIGSLLYGYIAASIYEANASPEITLFVSDSIVCLGRDCYFKTFMFWGFLSILGVVSSLLLYIRTKPVYNRLEQDQGSITPSSHKDLDPL</sequence>
<dbReference type="PANTHER" id="PTHR21576">
    <property type="entry name" value="UNCHARACTERIZED NODULIN-LIKE PROTEIN"/>
    <property type="match status" value="1"/>
</dbReference>
<evidence type="ECO:0000259" key="6">
    <source>
        <dbReference type="Pfam" id="PF23262"/>
    </source>
</evidence>
<dbReference type="RefSeq" id="XP_010499697.1">
    <property type="nucleotide sequence ID" value="XM_010501395.1"/>
</dbReference>
<keyword evidence="3 5" id="KW-1133">Transmembrane helix</keyword>
<evidence type="ECO:0000256" key="1">
    <source>
        <dbReference type="ARBA" id="ARBA00004141"/>
    </source>
</evidence>
<evidence type="ECO:0000256" key="5">
    <source>
        <dbReference type="SAM" id="Phobius"/>
    </source>
</evidence>
<dbReference type="InterPro" id="IPR056555">
    <property type="entry name" value="NFD4_C"/>
</dbReference>
<feature type="transmembrane region" description="Helical" evidence="5">
    <location>
        <begin position="341"/>
        <end position="362"/>
    </location>
</feature>
<feature type="transmembrane region" description="Helical" evidence="5">
    <location>
        <begin position="421"/>
        <end position="440"/>
    </location>
</feature>